<proteinExistence type="predicted"/>
<organism evidence="2 3">
    <name type="scientific">Mesorhizobium hawassense</name>
    <dbReference type="NCBI Taxonomy" id="1209954"/>
    <lineage>
        <taxon>Bacteria</taxon>
        <taxon>Pseudomonadati</taxon>
        <taxon>Pseudomonadota</taxon>
        <taxon>Alphaproteobacteria</taxon>
        <taxon>Hyphomicrobiales</taxon>
        <taxon>Phyllobacteriaceae</taxon>
        <taxon>Mesorhizobium</taxon>
    </lineage>
</organism>
<dbReference type="NCBIfam" id="NF033545">
    <property type="entry name" value="transpos_IS630"/>
    <property type="match status" value="1"/>
</dbReference>
<dbReference type="Proteomes" id="UP000251558">
    <property type="component" value="Unassembled WGS sequence"/>
</dbReference>
<comment type="caution">
    <text evidence="2">The sequence shown here is derived from an EMBL/GenBank/DDBJ whole genome shotgun (WGS) entry which is preliminary data.</text>
</comment>
<keyword evidence="3" id="KW-1185">Reference proteome</keyword>
<dbReference type="Pfam" id="PF13358">
    <property type="entry name" value="DDE_3"/>
    <property type="match status" value="1"/>
</dbReference>
<evidence type="ECO:0000313" key="3">
    <source>
        <dbReference type="Proteomes" id="UP000251558"/>
    </source>
</evidence>
<dbReference type="GO" id="GO:0003676">
    <property type="term" value="F:nucleic acid binding"/>
    <property type="evidence" value="ECO:0007669"/>
    <property type="project" value="InterPro"/>
</dbReference>
<dbReference type="Gene3D" id="3.30.420.10">
    <property type="entry name" value="Ribonuclease H-like superfamily/Ribonuclease H"/>
    <property type="match status" value="1"/>
</dbReference>
<dbReference type="EMBL" id="QMBP01000001">
    <property type="protein sequence ID" value="RAZ92845.1"/>
    <property type="molecule type" value="Genomic_DNA"/>
</dbReference>
<dbReference type="SUPFAM" id="SSF46689">
    <property type="entry name" value="Homeodomain-like"/>
    <property type="match status" value="1"/>
</dbReference>
<dbReference type="InterPro" id="IPR052702">
    <property type="entry name" value="MscS-like_channel"/>
</dbReference>
<dbReference type="AlphaFoldDB" id="A0A330HWU8"/>
<dbReference type="PANTHER" id="PTHR30347">
    <property type="entry name" value="POTASSIUM CHANNEL RELATED"/>
    <property type="match status" value="1"/>
</dbReference>
<dbReference type="InterPro" id="IPR009057">
    <property type="entry name" value="Homeodomain-like_sf"/>
</dbReference>
<feature type="domain" description="Tc1-like transposase DDE" evidence="1">
    <location>
        <begin position="173"/>
        <end position="306"/>
    </location>
</feature>
<dbReference type="RefSeq" id="WP_112095394.1">
    <property type="nucleotide sequence ID" value="NZ_QMBP01000001.1"/>
</dbReference>
<gene>
    <name evidence="2" type="ORF">DPM33_02985</name>
</gene>
<dbReference type="Pfam" id="PF13565">
    <property type="entry name" value="HTH_32"/>
    <property type="match status" value="1"/>
</dbReference>
<accession>A0A330HWU8</accession>
<sequence>MRTGISLTVSSIDRQRLNALIRDRNAPQKHVWRAEIILLSSDGVGTVEIMRQTGKSKTCVWRWQERFAAEGFEGLLRDKTRPSRIPPLRPEVAERVVALTLQDPPGETTHWTADMMAQAAGISASAVRRIWKAHGLQPNRWRQFKLSNDPQFVDKLRDVVGLYVDPPAHAIVLSVDEKSQIQALDRTQPGLPMKKGRLGTMTHDYKRNGTTTLFAALNVLDGTVIGKNMQRHRHQEFIRFLNAIEAQVPVSKAVHVVLDNYAAHKHPKVRAWLNRHFTPTSCNAIEGFFAKLSKRRLRRGVFHSVVDLQAAINRFLEEHNQQPKPFHWTADPDKIIAAVKRGHQVSDSIH</sequence>
<dbReference type="PANTHER" id="PTHR30347:SF1">
    <property type="entry name" value="MECHANOSENSITIVE CHANNEL MSCK"/>
    <property type="match status" value="1"/>
</dbReference>
<evidence type="ECO:0000313" key="2">
    <source>
        <dbReference type="EMBL" id="RAZ92845.1"/>
    </source>
</evidence>
<dbReference type="InterPro" id="IPR047655">
    <property type="entry name" value="Transpos_IS630-like"/>
</dbReference>
<protein>
    <submittedName>
        <fullName evidence="2">IS630 family transposase</fullName>
    </submittedName>
</protein>
<dbReference type="InterPro" id="IPR038717">
    <property type="entry name" value="Tc1-like_DDE_dom"/>
</dbReference>
<reference evidence="2 3" key="1">
    <citation type="submission" date="2018-07" db="EMBL/GenBank/DDBJ databases">
        <title>Diversity of Mesorhizobium strains in Brazil.</title>
        <authorList>
            <person name="Helene L.C.F."/>
            <person name="Dall'Agnol R."/>
            <person name="Delamuta J.R.M."/>
            <person name="Hungria M."/>
        </authorList>
    </citation>
    <scope>NUCLEOTIDE SEQUENCE [LARGE SCALE GENOMIC DNA]</scope>
    <source>
        <strain evidence="2 3">AC99b</strain>
    </source>
</reference>
<dbReference type="InterPro" id="IPR036397">
    <property type="entry name" value="RNaseH_sf"/>
</dbReference>
<evidence type="ECO:0000259" key="1">
    <source>
        <dbReference type="Pfam" id="PF13358"/>
    </source>
</evidence>
<name>A0A330HWU8_9HYPH</name>
<dbReference type="OrthoDB" id="2375382at2"/>